<proteinExistence type="predicted"/>
<sequence length="224" mass="22859">MRYWIAAGLTFAGGVALSAALEGEGAVNMVGLVGVPGLLLALFAAPALSSARPGDLGRVAAGGSVLLLVGLLLLFAVSPRWALFLALLGALALTLGWPLAASAACVMAVGSVRAVRARNGPRVWSRMTWTWLLALAATYGFGLTHFDDAMQDVKDRVCRATPDGAVPNHDGGQSLLPLSDTSCGADTVPGYVNPLLAVLAALVVVCVAGYGSARLRAGRPRPAS</sequence>
<reference evidence="2 3" key="1">
    <citation type="submission" date="2018-10" db="EMBL/GenBank/DDBJ databases">
        <title>Isolation from soil.</title>
        <authorList>
            <person name="Hu J."/>
        </authorList>
    </citation>
    <scope>NUCLEOTIDE SEQUENCE [LARGE SCALE GENOMIC DNA]</scope>
    <source>
        <strain evidence="2 3">NEAU-Ht49</strain>
    </source>
</reference>
<name>A0A3M2L3C8_9ACTN</name>
<protein>
    <submittedName>
        <fullName evidence="2">Uncharacterized protein</fullName>
    </submittedName>
</protein>
<dbReference type="Proteomes" id="UP000282674">
    <property type="component" value="Unassembled WGS sequence"/>
</dbReference>
<keyword evidence="1" id="KW-0472">Membrane</keyword>
<organism evidence="2 3">
    <name type="scientific">Actinomadura harenae</name>
    <dbReference type="NCBI Taxonomy" id="2483351"/>
    <lineage>
        <taxon>Bacteria</taxon>
        <taxon>Bacillati</taxon>
        <taxon>Actinomycetota</taxon>
        <taxon>Actinomycetes</taxon>
        <taxon>Streptosporangiales</taxon>
        <taxon>Thermomonosporaceae</taxon>
        <taxon>Actinomadura</taxon>
    </lineage>
</organism>
<comment type="caution">
    <text evidence="2">The sequence shown here is derived from an EMBL/GenBank/DDBJ whole genome shotgun (WGS) entry which is preliminary data.</text>
</comment>
<feature type="transmembrane region" description="Helical" evidence="1">
    <location>
        <begin position="30"/>
        <end position="49"/>
    </location>
</feature>
<keyword evidence="1" id="KW-0812">Transmembrane</keyword>
<feature type="transmembrane region" description="Helical" evidence="1">
    <location>
        <begin position="83"/>
        <end position="109"/>
    </location>
</feature>
<gene>
    <name evidence="2" type="ORF">EBO15_42200</name>
</gene>
<keyword evidence="3" id="KW-1185">Reference proteome</keyword>
<dbReference type="AlphaFoldDB" id="A0A3M2L3C8"/>
<evidence type="ECO:0000313" key="3">
    <source>
        <dbReference type="Proteomes" id="UP000282674"/>
    </source>
</evidence>
<accession>A0A3M2L3C8</accession>
<evidence type="ECO:0000256" key="1">
    <source>
        <dbReference type="SAM" id="Phobius"/>
    </source>
</evidence>
<keyword evidence="1" id="KW-1133">Transmembrane helix</keyword>
<feature type="transmembrane region" description="Helical" evidence="1">
    <location>
        <begin position="129"/>
        <end position="146"/>
    </location>
</feature>
<feature type="transmembrane region" description="Helical" evidence="1">
    <location>
        <begin position="56"/>
        <end position="77"/>
    </location>
</feature>
<dbReference type="RefSeq" id="WP_122200047.1">
    <property type="nucleotide sequence ID" value="NZ_JBHSKC010000004.1"/>
</dbReference>
<dbReference type="OrthoDB" id="3405014at2"/>
<evidence type="ECO:0000313" key="2">
    <source>
        <dbReference type="EMBL" id="RMI32051.1"/>
    </source>
</evidence>
<feature type="transmembrane region" description="Helical" evidence="1">
    <location>
        <begin position="191"/>
        <end position="211"/>
    </location>
</feature>
<dbReference type="EMBL" id="RFFG01000200">
    <property type="protein sequence ID" value="RMI32051.1"/>
    <property type="molecule type" value="Genomic_DNA"/>
</dbReference>